<evidence type="ECO:0000313" key="1">
    <source>
        <dbReference type="EMBL" id="VEJ29023.1"/>
    </source>
</evidence>
<evidence type="ECO:0000313" key="2">
    <source>
        <dbReference type="Proteomes" id="UP000270988"/>
    </source>
</evidence>
<gene>
    <name evidence="1" type="ORF">NCTC10918_00264</name>
</gene>
<name>A0A3S5C0G5_9MICC</name>
<protein>
    <submittedName>
        <fullName evidence="1">Uncharacterized protein</fullName>
    </submittedName>
</protein>
<sequence>MRSPRTLKWGCIYGIFYISKKTVAVMRHGDRLRFNTRTAAGTTWLSVML</sequence>
<organism evidence="1 2">
    <name type="scientific">Rothia dentocariosa</name>
    <dbReference type="NCBI Taxonomy" id="2047"/>
    <lineage>
        <taxon>Bacteria</taxon>
        <taxon>Bacillati</taxon>
        <taxon>Actinomycetota</taxon>
        <taxon>Actinomycetes</taxon>
        <taxon>Micrococcales</taxon>
        <taxon>Micrococcaceae</taxon>
        <taxon>Rothia</taxon>
    </lineage>
</organism>
<dbReference type="Proteomes" id="UP000270988">
    <property type="component" value="Chromosome"/>
</dbReference>
<accession>A0A3S5C0G5</accession>
<dbReference type="AlphaFoldDB" id="A0A3S5C0G5"/>
<dbReference type="EMBL" id="LR134521">
    <property type="protein sequence ID" value="VEJ29023.1"/>
    <property type="molecule type" value="Genomic_DNA"/>
</dbReference>
<reference evidence="1 2" key="1">
    <citation type="submission" date="2018-12" db="EMBL/GenBank/DDBJ databases">
        <authorList>
            <consortium name="Pathogen Informatics"/>
        </authorList>
    </citation>
    <scope>NUCLEOTIDE SEQUENCE [LARGE SCALE GENOMIC DNA]</scope>
    <source>
        <strain evidence="1 2">NCTC10918</strain>
    </source>
</reference>
<proteinExistence type="predicted"/>